<proteinExistence type="inferred from homology"/>
<dbReference type="EMBL" id="CP000916">
    <property type="protein sequence ID" value="ACM22486.1"/>
    <property type="molecule type" value="Genomic_DNA"/>
</dbReference>
<feature type="transmembrane region" description="Helical" evidence="5">
    <location>
        <begin position="218"/>
        <end position="244"/>
    </location>
</feature>
<dbReference type="AlphaFoldDB" id="B9KBU0"/>
<feature type="transmembrane region" description="Helical" evidence="5">
    <location>
        <begin position="185"/>
        <end position="212"/>
    </location>
</feature>
<dbReference type="InterPro" id="IPR000412">
    <property type="entry name" value="ABC_2_transport"/>
</dbReference>
<evidence type="ECO:0000256" key="5">
    <source>
        <dbReference type="RuleBase" id="RU361157"/>
    </source>
</evidence>
<evidence type="ECO:0000256" key="1">
    <source>
        <dbReference type="ARBA" id="ARBA00004141"/>
    </source>
</evidence>
<evidence type="ECO:0000313" key="8">
    <source>
        <dbReference type="Proteomes" id="UP000000445"/>
    </source>
</evidence>
<keyword evidence="3 5" id="KW-1133">Transmembrane helix</keyword>
<evidence type="ECO:0000259" key="6">
    <source>
        <dbReference type="PROSITE" id="PS51012"/>
    </source>
</evidence>
<protein>
    <recommendedName>
        <fullName evidence="5">Transport permease protein</fullName>
    </recommendedName>
</protein>
<dbReference type="PANTHER" id="PTHR43027">
    <property type="entry name" value="DOXORUBICIN RESISTANCE ABC TRANSPORTER PERMEASE PROTEIN DRRC-RELATED"/>
    <property type="match status" value="1"/>
</dbReference>
<dbReference type="PANTHER" id="PTHR43027:SF1">
    <property type="entry name" value="DOXORUBICIN RESISTANCE ABC TRANSPORTER PERMEASE PROTEIN DRRC-RELATED"/>
    <property type="match status" value="1"/>
</dbReference>
<evidence type="ECO:0000313" key="7">
    <source>
        <dbReference type="EMBL" id="ACM22486.1"/>
    </source>
</evidence>
<comment type="similarity">
    <text evidence="5">Belongs to the ABC-2 integral membrane protein family.</text>
</comment>
<feature type="transmembrane region" description="Helical" evidence="5">
    <location>
        <begin position="141"/>
        <end position="164"/>
    </location>
</feature>
<keyword evidence="5" id="KW-0813">Transport</keyword>
<dbReference type="GO" id="GO:0140359">
    <property type="term" value="F:ABC-type transporter activity"/>
    <property type="evidence" value="ECO:0007669"/>
    <property type="project" value="InterPro"/>
</dbReference>
<dbReference type="KEGG" id="tna:CTN_0310"/>
<organism evidence="7 8">
    <name type="scientific">Thermotoga neapolitana (strain ATCC 49049 / DSM 4359 / NBRC 107923 / NS-E)</name>
    <dbReference type="NCBI Taxonomy" id="309803"/>
    <lineage>
        <taxon>Bacteria</taxon>
        <taxon>Thermotogati</taxon>
        <taxon>Thermotogota</taxon>
        <taxon>Thermotogae</taxon>
        <taxon>Thermotogales</taxon>
        <taxon>Thermotogaceae</taxon>
        <taxon>Thermotoga</taxon>
    </lineage>
</organism>
<dbReference type="Pfam" id="PF01061">
    <property type="entry name" value="ABC2_membrane"/>
    <property type="match status" value="1"/>
</dbReference>
<dbReference type="STRING" id="309803.CTN_0310"/>
<feature type="transmembrane region" description="Helical" evidence="5">
    <location>
        <begin position="309"/>
        <end position="332"/>
    </location>
</feature>
<evidence type="ECO:0000256" key="2">
    <source>
        <dbReference type="ARBA" id="ARBA00022692"/>
    </source>
</evidence>
<dbReference type="HOGENOM" id="CLU_039483_0_0_0"/>
<dbReference type="Proteomes" id="UP000000445">
    <property type="component" value="Chromosome"/>
</dbReference>
<dbReference type="InterPro" id="IPR052902">
    <property type="entry name" value="ABC-2_transporter"/>
</dbReference>
<dbReference type="PRINTS" id="PR00164">
    <property type="entry name" value="ABC2TRNSPORT"/>
</dbReference>
<dbReference type="InterPro" id="IPR013525">
    <property type="entry name" value="ABC2_TM"/>
</dbReference>
<feature type="transmembrane region" description="Helical" evidence="5">
    <location>
        <begin position="256"/>
        <end position="275"/>
    </location>
</feature>
<dbReference type="InterPro" id="IPR047817">
    <property type="entry name" value="ABC2_TM_bact-type"/>
</dbReference>
<feature type="transmembrane region" description="Helical" evidence="5">
    <location>
        <begin position="20"/>
        <end position="40"/>
    </location>
</feature>
<reference evidence="7 8" key="1">
    <citation type="journal article" date="2009" name="Biosci. Biotechnol. Biochem.">
        <title>WeGAS: a web-based microbial genome annotation system.</title>
        <authorList>
            <person name="Lee D."/>
            <person name="Seo H."/>
            <person name="Park C."/>
            <person name="Park K."/>
        </authorList>
    </citation>
    <scope>NUCLEOTIDE SEQUENCE [LARGE SCALE GENOMIC DNA]</scope>
    <source>
        <strain evidence="8">ATCC 49049 / DSM 4359 / NBRC 107923 / NS-E</strain>
    </source>
</reference>
<dbReference type="PROSITE" id="PS51012">
    <property type="entry name" value="ABC_TM2"/>
    <property type="match status" value="1"/>
</dbReference>
<keyword evidence="4 5" id="KW-0472">Membrane</keyword>
<evidence type="ECO:0000256" key="3">
    <source>
        <dbReference type="ARBA" id="ARBA00022989"/>
    </source>
</evidence>
<sequence length="336" mass="38261">MSEFFSLFSAMWKESWRDRIATFFSVAFPVMFLLIFGFIFGGSGESVKTAVVTVEYDLSDFGDVYSSLEEVEGYYHEVAVVERDRIVFIRNTTDEYYQSLLDSWEMSLKTKVERLFNRLNPVIVVKKKPLETTRQLTAFDYTLTGVIAISLLSIGLFGTVDVFSHYRERGFLKRLRATPVGNFSFVFGLVSARMAYGILSTTIIMVLGVLLFKAKYELNVLLFLLSVVSSVLCFIAFGALVSILFKKSEVATQVSVILFTIMMFLSGVYFPISFLPDYLRTVALFLPVKYGVEVIRYSLGFEIFTFTRYLFAVSIMFGAGLVFVFYTSSLILRKED</sequence>
<dbReference type="RefSeq" id="WP_015918815.1">
    <property type="nucleotide sequence ID" value="NC_011978.1"/>
</dbReference>
<name>B9KBU0_THENN</name>
<gene>
    <name evidence="7" type="ordered locus">CTN_0310</name>
</gene>
<keyword evidence="8" id="KW-1185">Reference proteome</keyword>
<feature type="domain" description="ABC transmembrane type-2" evidence="6">
    <location>
        <begin position="106"/>
        <end position="334"/>
    </location>
</feature>
<dbReference type="GO" id="GO:0043190">
    <property type="term" value="C:ATP-binding cassette (ABC) transporter complex"/>
    <property type="evidence" value="ECO:0007669"/>
    <property type="project" value="InterPro"/>
</dbReference>
<keyword evidence="2 5" id="KW-0812">Transmembrane</keyword>
<keyword evidence="5" id="KW-1003">Cell membrane</keyword>
<dbReference type="eggNOG" id="COG0842">
    <property type="taxonomic scope" value="Bacteria"/>
</dbReference>
<comment type="subcellular location">
    <subcellularLocation>
        <location evidence="5">Cell membrane</location>
        <topology evidence="5">Multi-pass membrane protein</topology>
    </subcellularLocation>
    <subcellularLocation>
        <location evidence="1">Membrane</location>
        <topology evidence="1">Multi-pass membrane protein</topology>
    </subcellularLocation>
</comment>
<accession>B9KBU0</accession>
<evidence type="ECO:0000256" key="4">
    <source>
        <dbReference type="ARBA" id="ARBA00023136"/>
    </source>
</evidence>